<dbReference type="InParanoid" id="A0A3N4LXQ3"/>
<proteinExistence type="predicted"/>
<keyword evidence="3" id="KW-1185">Reference proteome</keyword>
<feature type="region of interest" description="Disordered" evidence="1">
    <location>
        <begin position="385"/>
        <end position="491"/>
    </location>
</feature>
<sequence length="491" mass="54194">MRPISGGGSEARNDTLTQAPADRRTPESLPSDGDSDFGAVDGRDDIHDALEHQSDSTLHFPSPSPTRSLSSRESDSESSSRHAKRKRKHSIPLRTQHLESTHTIQQHKNLLKSIETEFASNLTGHIWSAILIQREQREKEERKRNGLSVDPTREDSDDSDAPPPPKRRRGRPRLSGPDYTMQKLVTKAWTSWPLPYGELPPIPPSTTMASTTASEPPPHPLEEAITALFLCQSAKTLRSRNLPISADDIVSTHMLKPVVGGILAKLDRLLLAVYESTNADMRGESAKVAKGRILRRVPMGWSGVLGLAGLAGWDEGWGGVEAMGKSKHYASTGVGSPLGPVGRATERMCNALGEKMNWRVWPEHISSLPISFPIQCQLDTNDRSNSPILQPCPERSTSHHKLRNGAHNDGFLELIPTKAERKERRRRDMKKEREKVLVLQDGTVNKHADEDGMTVDDESQSEASEDSASETDYGESLPNSSETDDSDFDDG</sequence>
<gene>
    <name evidence="2" type="ORF">L211DRAFT_846426</name>
</gene>
<feature type="compositionally biased region" description="Basic residues" evidence="1">
    <location>
        <begin position="81"/>
        <end position="91"/>
    </location>
</feature>
<evidence type="ECO:0000256" key="1">
    <source>
        <dbReference type="SAM" id="MobiDB-lite"/>
    </source>
</evidence>
<reference evidence="2 3" key="1">
    <citation type="journal article" date="2018" name="Nat. Ecol. Evol.">
        <title>Pezizomycetes genomes reveal the molecular basis of ectomycorrhizal truffle lifestyle.</title>
        <authorList>
            <person name="Murat C."/>
            <person name="Payen T."/>
            <person name="Noel B."/>
            <person name="Kuo A."/>
            <person name="Morin E."/>
            <person name="Chen J."/>
            <person name="Kohler A."/>
            <person name="Krizsan K."/>
            <person name="Balestrini R."/>
            <person name="Da Silva C."/>
            <person name="Montanini B."/>
            <person name="Hainaut M."/>
            <person name="Levati E."/>
            <person name="Barry K.W."/>
            <person name="Belfiori B."/>
            <person name="Cichocki N."/>
            <person name="Clum A."/>
            <person name="Dockter R.B."/>
            <person name="Fauchery L."/>
            <person name="Guy J."/>
            <person name="Iotti M."/>
            <person name="Le Tacon F."/>
            <person name="Lindquist E.A."/>
            <person name="Lipzen A."/>
            <person name="Malagnac F."/>
            <person name="Mello A."/>
            <person name="Molinier V."/>
            <person name="Miyauchi S."/>
            <person name="Poulain J."/>
            <person name="Riccioni C."/>
            <person name="Rubini A."/>
            <person name="Sitrit Y."/>
            <person name="Splivallo R."/>
            <person name="Traeger S."/>
            <person name="Wang M."/>
            <person name="Zifcakova L."/>
            <person name="Wipf D."/>
            <person name="Zambonelli A."/>
            <person name="Paolocci F."/>
            <person name="Nowrousian M."/>
            <person name="Ottonello S."/>
            <person name="Baldrian P."/>
            <person name="Spatafora J.W."/>
            <person name="Henrissat B."/>
            <person name="Nagy L.G."/>
            <person name="Aury J.M."/>
            <person name="Wincker P."/>
            <person name="Grigoriev I.V."/>
            <person name="Bonfante P."/>
            <person name="Martin F.M."/>
        </authorList>
    </citation>
    <scope>NUCLEOTIDE SEQUENCE [LARGE SCALE GENOMIC DNA]</scope>
    <source>
        <strain evidence="2 3">ATCC MYA-4762</strain>
    </source>
</reference>
<feature type="compositionally biased region" description="Basic and acidic residues" evidence="1">
    <location>
        <begin position="70"/>
        <end position="80"/>
    </location>
</feature>
<dbReference type="Proteomes" id="UP000267821">
    <property type="component" value="Unassembled WGS sequence"/>
</dbReference>
<protein>
    <recommendedName>
        <fullName evidence="4">Rrn9 domain-containing protein</fullName>
    </recommendedName>
</protein>
<dbReference type="OrthoDB" id="5412288at2759"/>
<name>A0A3N4LXQ3_9PEZI</name>
<dbReference type="EMBL" id="ML121531">
    <property type="protein sequence ID" value="RPB27674.1"/>
    <property type="molecule type" value="Genomic_DNA"/>
</dbReference>
<dbReference type="AlphaFoldDB" id="A0A3N4LXQ3"/>
<feature type="compositionally biased region" description="Acidic residues" evidence="1">
    <location>
        <begin position="451"/>
        <end position="473"/>
    </location>
</feature>
<feature type="compositionally biased region" description="Acidic residues" evidence="1">
    <location>
        <begin position="482"/>
        <end position="491"/>
    </location>
</feature>
<evidence type="ECO:0008006" key="4">
    <source>
        <dbReference type="Google" id="ProtNLM"/>
    </source>
</evidence>
<organism evidence="2 3">
    <name type="scientific">Terfezia boudieri ATCC MYA-4762</name>
    <dbReference type="NCBI Taxonomy" id="1051890"/>
    <lineage>
        <taxon>Eukaryota</taxon>
        <taxon>Fungi</taxon>
        <taxon>Dikarya</taxon>
        <taxon>Ascomycota</taxon>
        <taxon>Pezizomycotina</taxon>
        <taxon>Pezizomycetes</taxon>
        <taxon>Pezizales</taxon>
        <taxon>Pezizaceae</taxon>
        <taxon>Terfezia</taxon>
    </lineage>
</organism>
<feature type="region of interest" description="Disordered" evidence="1">
    <location>
        <begin position="1"/>
        <end position="102"/>
    </location>
</feature>
<feature type="compositionally biased region" description="Basic and acidic residues" evidence="1">
    <location>
        <begin position="41"/>
        <end position="54"/>
    </location>
</feature>
<evidence type="ECO:0000313" key="3">
    <source>
        <dbReference type="Proteomes" id="UP000267821"/>
    </source>
</evidence>
<evidence type="ECO:0000313" key="2">
    <source>
        <dbReference type="EMBL" id="RPB27674.1"/>
    </source>
</evidence>
<dbReference type="STRING" id="1051890.A0A3N4LXQ3"/>
<feature type="region of interest" description="Disordered" evidence="1">
    <location>
        <begin position="136"/>
        <end position="180"/>
    </location>
</feature>
<accession>A0A3N4LXQ3</accession>